<evidence type="ECO:0000256" key="2">
    <source>
        <dbReference type="ARBA" id="ARBA00022679"/>
    </source>
</evidence>
<evidence type="ECO:0000256" key="10">
    <source>
        <dbReference type="RuleBase" id="RU362096"/>
    </source>
</evidence>
<comment type="similarity">
    <text evidence="10">Belongs to the protein kinase superfamily. Tyr protein kinase family.</text>
</comment>
<dbReference type="InterPro" id="IPR000719">
    <property type="entry name" value="Prot_kinase_dom"/>
</dbReference>
<keyword evidence="6 10" id="KW-0829">Tyrosine-protein kinase</keyword>
<keyword evidence="7" id="KW-0727">SH2 domain</keyword>
<evidence type="ECO:0000259" key="14">
    <source>
        <dbReference type="PROSITE" id="PS50011"/>
    </source>
</evidence>
<name>A0A1Y3ARJ0_EURMA</name>
<dbReference type="SMART" id="SM00252">
    <property type="entry name" value="SH2"/>
    <property type="match status" value="1"/>
</dbReference>
<sequence length="462" mass="52634">MGCISAKPIKHPKKPLPTIPNNNANNQQQQQQQQSILLPNDMDLNQQQQQQSLQIDEKQQQQQQPQQQQNPYLKASANRTNSITMKMNNNSVCESNNNNDNNRPSTTIIGGSGKLSGNSNNNKKSIFSNITNLNQSSAATIDPSQMNGSNRKESIALQPFNRTLPMPMNNTMSSSSYNNSQNSVQPQQQPQQNNPKIVIALYAYESRDDGELSFEKNEKLVILDDTEPDWWLAYKLTQPDRKGYIPMNFVVSNVIETEEWFFSKISRREAERLLLFGEFPRGTFLIRNSEQDPGCFSLSVRDFDAMKLDHVKHYKIQTKPNGDFFITSRRSFVQLQDLVEHYSMASNGLCYRLTKPCPKVARAVVGPSVRSDEINRRDLRLIRELGSGNFGKVFYGLYRGQTQVAIKTLKPGSMSVSAFLQEAAIMRRYRHEKLVPLYGVCSTGRCAYKMFLFNIFLTELTD</sequence>
<proteinExistence type="inferred from homology"/>
<dbReference type="OrthoDB" id="28230at2759"/>
<dbReference type="InterPro" id="IPR000980">
    <property type="entry name" value="SH2"/>
</dbReference>
<evidence type="ECO:0000256" key="4">
    <source>
        <dbReference type="ARBA" id="ARBA00022777"/>
    </source>
</evidence>
<dbReference type="GO" id="GO:0048468">
    <property type="term" value="P:cell development"/>
    <property type="evidence" value="ECO:0007669"/>
    <property type="project" value="UniProtKB-ARBA"/>
</dbReference>
<gene>
    <name evidence="15" type="ORF">BLA29_004868</name>
</gene>
<dbReference type="InterPro" id="IPR036860">
    <property type="entry name" value="SH2_dom_sf"/>
</dbReference>
<organism evidence="15 16">
    <name type="scientific">Euroglyphus maynei</name>
    <name type="common">Mayne's house dust mite</name>
    <dbReference type="NCBI Taxonomy" id="6958"/>
    <lineage>
        <taxon>Eukaryota</taxon>
        <taxon>Metazoa</taxon>
        <taxon>Ecdysozoa</taxon>
        <taxon>Arthropoda</taxon>
        <taxon>Chelicerata</taxon>
        <taxon>Arachnida</taxon>
        <taxon>Acari</taxon>
        <taxon>Acariformes</taxon>
        <taxon>Sarcoptiformes</taxon>
        <taxon>Astigmata</taxon>
        <taxon>Psoroptidia</taxon>
        <taxon>Analgoidea</taxon>
        <taxon>Pyroglyphidae</taxon>
        <taxon>Pyroglyphinae</taxon>
        <taxon>Euroglyphus</taxon>
    </lineage>
</organism>
<feature type="region of interest" description="Disordered" evidence="11">
    <location>
        <begin position="89"/>
        <end position="120"/>
    </location>
</feature>
<dbReference type="SMART" id="SM00326">
    <property type="entry name" value="SH3"/>
    <property type="match status" value="1"/>
</dbReference>
<keyword evidence="16" id="KW-1185">Reference proteome</keyword>
<evidence type="ECO:0000256" key="5">
    <source>
        <dbReference type="ARBA" id="ARBA00022840"/>
    </source>
</evidence>
<evidence type="ECO:0000256" key="7">
    <source>
        <dbReference type="PROSITE-ProRule" id="PRU00191"/>
    </source>
</evidence>
<feature type="domain" description="Protein kinase" evidence="14">
    <location>
        <begin position="379"/>
        <end position="462"/>
    </location>
</feature>
<dbReference type="Gene3D" id="3.30.200.20">
    <property type="entry name" value="Phosphorylase Kinase, domain 1"/>
    <property type="match status" value="1"/>
</dbReference>
<accession>A0A1Y3ARJ0</accession>
<dbReference type="PROSITE" id="PS50002">
    <property type="entry name" value="SH3"/>
    <property type="match status" value="1"/>
</dbReference>
<feature type="region of interest" description="Disordered" evidence="11">
    <location>
        <begin position="45"/>
        <end position="73"/>
    </location>
</feature>
<dbReference type="EMBL" id="MUJZ01067365">
    <property type="protein sequence ID" value="OTF70086.1"/>
    <property type="molecule type" value="Genomic_DNA"/>
</dbReference>
<keyword evidence="5 9" id="KW-0067">ATP-binding</keyword>
<keyword evidence="4 10" id="KW-0418">Kinase</keyword>
<dbReference type="InterPro" id="IPR011009">
    <property type="entry name" value="Kinase-like_dom_sf"/>
</dbReference>
<evidence type="ECO:0000256" key="3">
    <source>
        <dbReference type="ARBA" id="ARBA00022741"/>
    </source>
</evidence>
<feature type="compositionally biased region" description="Low complexity" evidence="11">
    <location>
        <begin position="46"/>
        <end position="69"/>
    </location>
</feature>
<keyword evidence="3 9" id="KW-0547">Nucleotide-binding</keyword>
<dbReference type="Pfam" id="PF00017">
    <property type="entry name" value="SH2"/>
    <property type="match status" value="1"/>
</dbReference>
<keyword evidence="1 8" id="KW-0728">SH3 domain</keyword>
<dbReference type="PANTHER" id="PTHR24418">
    <property type="entry name" value="TYROSINE-PROTEIN KINASE"/>
    <property type="match status" value="1"/>
</dbReference>
<dbReference type="InterPro" id="IPR050198">
    <property type="entry name" value="Non-receptor_tyrosine_kinases"/>
</dbReference>
<evidence type="ECO:0000313" key="16">
    <source>
        <dbReference type="Proteomes" id="UP000194236"/>
    </source>
</evidence>
<dbReference type="PROSITE" id="PS50001">
    <property type="entry name" value="SH2"/>
    <property type="match status" value="1"/>
</dbReference>
<dbReference type="GO" id="GO:0005524">
    <property type="term" value="F:ATP binding"/>
    <property type="evidence" value="ECO:0007669"/>
    <property type="project" value="UniProtKB-UniRule"/>
</dbReference>
<comment type="caution">
    <text evidence="15">The sequence shown here is derived from an EMBL/GenBank/DDBJ whole genome shotgun (WGS) entry which is preliminary data.</text>
</comment>
<feature type="domain" description="SH2" evidence="12">
    <location>
        <begin position="260"/>
        <end position="357"/>
    </location>
</feature>
<evidence type="ECO:0000256" key="11">
    <source>
        <dbReference type="SAM" id="MobiDB-lite"/>
    </source>
</evidence>
<dbReference type="SUPFAM" id="SSF50044">
    <property type="entry name" value="SH3-domain"/>
    <property type="match status" value="1"/>
</dbReference>
<dbReference type="PRINTS" id="PR00452">
    <property type="entry name" value="SH3DOMAIN"/>
</dbReference>
<evidence type="ECO:0000256" key="1">
    <source>
        <dbReference type="ARBA" id="ARBA00022443"/>
    </source>
</evidence>
<dbReference type="GO" id="GO:0004715">
    <property type="term" value="F:non-membrane spanning protein tyrosine kinase activity"/>
    <property type="evidence" value="ECO:0007669"/>
    <property type="project" value="UniProtKB-EC"/>
</dbReference>
<evidence type="ECO:0000256" key="9">
    <source>
        <dbReference type="PROSITE-ProRule" id="PRU10141"/>
    </source>
</evidence>
<dbReference type="InterPro" id="IPR036028">
    <property type="entry name" value="SH3-like_dom_sf"/>
</dbReference>
<dbReference type="CDD" id="cd09933">
    <property type="entry name" value="SH2_Src_family"/>
    <property type="match status" value="1"/>
</dbReference>
<dbReference type="Pfam" id="PF00018">
    <property type="entry name" value="SH3_1"/>
    <property type="match status" value="1"/>
</dbReference>
<feature type="binding site" evidence="9">
    <location>
        <position position="407"/>
    </location>
    <ligand>
        <name>ATP</name>
        <dbReference type="ChEBI" id="CHEBI:30616"/>
    </ligand>
</feature>
<comment type="catalytic activity">
    <reaction evidence="10">
        <text>L-tyrosyl-[protein] + ATP = O-phospho-L-tyrosyl-[protein] + ADP + H(+)</text>
        <dbReference type="Rhea" id="RHEA:10596"/>
        <dbReference type="Rhea" id="RHEA-COMP:10136"/>
        <dbReference type="Rhea" id="RHEA-COMP:20101"/>
        <dbReference type="ChEBI" id="CHEBI:15378"/>
        <dbReference type="ChEBI" id="CHEBI:30616"/>
        <dbReference type="ChEBI" id="CHEBI:46858"/>
        <dbReference type="ChEBI" id="CHEBI:61978"/>
        <dbReference type="ChEBI" id="CHEBI:456216"/>
        <dbReference type="EC" id="2.7.10.2"/>
    </reaction>
</comment>
<feature type="compositionally biased region" description="Low complexity" evidence="11">
    <location>
        <begin position="89"/>
        <end position="102"/>
    </location>
</feature>
<feature type="compositionally biased region" description="Low complexity" evidence="11">
    <location>
        <begin position="165"/>
        <end position="192"/>
    </location>
</feature>
<dbReference type="AlphaFoldDB" id="A0A1Y3ARJ0"/>
<dbReference type="InterPro" id="IPR017441">
    <property type="entry name" value="Protein_kinase_ATP_BS"/>
</dbReference>
<dbReference type="Proteomes" id="UP000194236">
    <property type="component" value="Unassembled WGS sequence"/>
</dbReference>
<evidence type="ECO:0000259" key="13">
    <source>
        <dbReference type="PROSITE" id="PS50002"/>
    </source>
</evidence>
<feature type="compositionally biased region" description="Low complexity" evidence="11">
    <location>
        <begin position="21"/>
        <end position="33"/>
    </location>
</feature>
<evidence type="ECO:0000259" key="12">
    <source>
        <dbReference type="PROSITE" id="PS50001"/>
    </source>
</evidence>
<feature type="region of interest" description="Disordered" evidence="11">
    <location>
        <begin position="162"/>
        <end position="192"/>
    </location>
</feature>
<dbReference type="InterPro" id="IPR001452">
    <property type="entry name" value="SH3_domain"/>
</dbReference>
<reference evidence="15 16" key="1">
    <citation type="submission" date="2017-03" db="EMBL/GenBank/DDBJ databases">
        <title>Genome Survey of Euroglyphus maynei.</title>
        <authorList>
            <person name="Arlian L.G."/>
            <person name="Morgan M.S."/>
            <person name="Rider S.D."/>
        </authorList>
    </citation>
    <scope>NUCLEOTIDE SEQUENCE [LARGE SCALE GENOMIC DNA]</scope>
    <source>
        <strain evidence="15">Arlian Lab</strain>
        <tissue evidence="15">Whole body</tissue>
    </source>
</reference>
<dbReference type="Pfam" id="PF07714">
    <property type="entry name" value="PK_Tyr_Ser-Thr"/>
    <property type="match status" value="1"/>
</dbReference>
<keyword evidence="2 10" id="KW-0808">Transferase</keyword>
<evidence type="ECO:0000313" key="15">
    <source>
        <dbReference type="EMBL" id="OTF70086.1"/>
    </source>
</evidence>
<evidence type="ECO:0000256" key="6">
    <source>
        <dbReference type="ARBA" id="ARBA00023137"/>
    </source>
</evidence>
<dbReference type="GO" id="GO:0002009">
    <property type="term" value="P:morphogenesis of an epithelium"/>
    <property type="evidence" value="ECO:0007669"/>
    <property type="project" value="UniProtKB-ARBA"/>
</dbReference>
<dbReference type="Gene3D" id="3.30.505.10">
    <property type="entry name" value="SH2 domain"/>
    <property type="match status" value="1"/>
</dbReference>
<feature type="region of interest" description="Disordered" evidence="11">
    <location>
        <begin position="1"/>
        <end position="33"/>
    </location>
</feature>
<dbReference type="SUPFAM" id="SSF56112">
    <property type="entry name" value="Protein kinase-like (PK-like)"/>
    <property type="match status" value="1"/>
</dbReference>
<dbReference type="InterPro" id="IPR001245">
    <property type="entry name" value="Ser-Thr/Tyr_kinase_cat_dom"/>
</dbReference>
<feature type="domain" description="SH3" evidence="13">
    <location>
        <begin position="193"/>
        <end position="255"/>
    </location>
</feature>
<dbReference type="PROSITE" id="PS50011">
    <property type="entry name" value="PROTEIN_KINASE_DOM"/>
    <property type="match status" value="1"/>
</dbReference>
<dbReference type="Gene3D" id="2.30.30.40">
    <property type="entry name" value="SH3 Domains"/>
    <property type="match status" value="1"/>
</dbReference>
<dbReference type="CDD" id="cd11845">
    <property type="entry name" value="SH3_Src_like"/>
    <property type="match status" value="1"/>
</dbReference>
<dbReference type="PROSITE" id="PS00107">
    <property type="entry name" value="PROTEIN_KINASE_ATP"/>
    <property type="match status" value="1"/>
</dbReference>
<dbReference type="EC" id="2.7.10.2" evidence="10"/>
<protein>
    <recommendedName>
        <fullName evidence="10">Tyrosine-protein kinase</fullName>
        <ecNumber evidence="10">2.7.10.2</ecNumber>
    </recommendedName>
</protein>
<dbReference type="SUPFAM" id="SSF55550">
    <property type="entry name" value="SH2 domain"/>
    <property type="match status" value="1"/>
</dbReference>
<dbReference type="PRINTS" id="PR00401">
    <property type="entry name" value="SH2DOMAIN"/>
</dbReference>
<evidence type="ECO:0000256" key="8">
    <source>
        <dbReference type="PROSITE-ProRule" id="PRU00192"/>
    </source>
</evidence>